<dbReference type="KEGG" id="dat:HRM2_08550"/>
<dbReference type="InterPro" id="IPR036866">
    <property type="entry name" value="RibonucZ/Hydroxyglut_hydro"/>
</dbReference>
<dbReference type="InterPro" id="IPR050855">
    <property type="entry name" value="NDM-1-like"/>
</dbReference>
<proteinExistence type="predicted"/>
<organism evidence="2 3">
    <name type="scientific">Desulforapulum autotrophicum (strain ATCC 43914 / DSM 3382 / VKM B-1955 / HRM2)</name>
    <name type="common">Desulfobacterium autotrophicum</name>
    <dbReference type="NCBI Taxonomy" id="177437"/>
    <lineage>
        <taxon>Bacteria</taxon>
        <taxon>Pseudomonadati</taxon>
        <taxon>Thermodesulfobacteriota</taxon>
        <taxon>Desulfobacteria</taxon>
        <taxon>Desulfobacterales</taxon>
        <taxon>Desulfobacteraceae</taxon>
        <taxon>Desulforapulum</taxon>
    </lineage>
</organism>
<dbReference type="PANTHER" id="PTHR42951:SF17">
    <property type="entry name" value="METALLO-BETA-LACTAMASE DOMAIN-CONTAINING PROTEIN"/>
    <property type="match status" value="1"/>
</dbReference>
<keyword evidence="3" id="KW-1185">Reference proteome</keyword>
<dbReference type="EMBL" id="CP001087">
    <property type="protein sequence ID" value="ACN13968.1"/>
    <property type="molecule type" value="Genomic_DNA"/>
</dbReference>
<dbReference type="AlphaFoldDB" id="C0QK97"/>
<feature type="domain" description="Metallo-beta-lactamase" evidence="1">
    <location>
        <begin position="27"/>
        <end position="226"/>
    </location>
</feature>
<dbReference type="Pfam" id="PF00753">
    <property type="entry name" value="Lactamase_B"/>
    <property type="match status" value="1"/>
</dbReference>
<sequence length="264" mass="29305">MKNNLTRLTSTVSAIKTNFLFKTQLLPTHVFVLESDKGLVLFDTGSPGCGRLIVESLKEAGLDPGSIRAICLSHWHRDHAGSLAELTEHLKPESQIDIFIGQADLPLLTGRQAQVLWLHPLLNLPVRHSPGRCPSPSNGRFIALDPAGCAQLEQQYGIRAIPTPGHTPGHTAFLHRQTGSLFSGCAISLLKHNLAGLVPIFHNRKEQIRSGTRLAELEFKYLFPVHMFLRNDEIPLEKRLPCTGKKGFAARLMGTHFLFRYGEE</sequence>
<name>C0QK97_DESAH</name>
<dbReference type="CDD" id="cd07721">
    <property type="entry name" value="yflN-like_MBL-fold"/>
    <property type="match status" value="1"/>
</dbReference>
<dbReference type="HOGENOM" id="CLU_1052612_0_0_7"/>
<dbReference type="RefSeq" id="WP_012663208.1">
    <property type="nucleotide sequence ID" value="NC_012108.1"/>
</dbReference>
<dbReference type="OrthoDB" id="9773738at2"/>
<reference evidence="2 3" key="1">
    <citation type="journal article" date="2009" name="Environ. Microbiol.">
        <title>Genome sequence of Desulfobacterium autotrophicum HRM2, a marine sulfate reducer oxidizing organic carbon completely to carbon dioxide.</title>
        <authorList>
            <person name="Strittmatter A.W."/>
            <person name="Liesegang H."/>
            <person name="Rabus R."/>
            <person name="Decker I."/>
            <person name="Amann J."/>
            <person name="Andres S."/>
            <person name="Henne A."/>
            <person name="Fricke W.F."/>
            <person name="Martinez-Arias R."/>
            <person name="Bartels D."/>
            <person name="Goesmann A."/>
            <person name="Krause L."/>
            <person name="Puehler A."/>
            <person name="Klenk H.P."/>
            <person name="Richter M."/>
            <person name="Schuler M."/>
            <person name="Gloeckner F.O."/>
            <person name="Meyerdierks A."/>
            <person name="Gottschalk G."/>
            <person name="Amann R."/>
        </authorList>
    </citation>
    <scope>NUCLEOTIDE SEQUENCE [LARGE SCALE GENOMIC DNA]</scope>
    <source>
        <strain evidence="3">ATCC 43914 / DSM 3382 / HRM2</strain>
    </source>
</reference>
<dbReference type="SMART" id="SM00849">
    <property type="entry name" value="Lactamase_B"/>
    <property type="match status" value="1"/>
</dbReference>
<protein>
    <recommendedName>
        <fullName evidence="1">Metallo-beta-lactamase domain-containing protein</fullName>
    </recommendedName>
</protein>
<dbReference type="SUPFAM" id="SSF56281">
    <property type="entry name" value="Metallo-hydrolase/oxidoreductase"/>
    <property type="match status" value="1"/>
</dbReference>
<dbReference type="STRING" id="177437.HRM2_08550"/>
<dbReference type="eggNOG" id="COG0491">
    <property type="taxonomic scope" value="Bacteria"/>
</dbReference>
<gene>
    <name evidence="2" type="ordered locus">HRM2_08550</name>
</gene>
<evidence type="ECO:0000313" key="3">
    <source>
        <dbReference type="Proteomes" id="UP000000442"/>
    </source>
</evidence>
<accession>C0QK97</accession>
<evidence type="ECO:0000313" key="2">
    <source>
        <dbReference type="EMBL" id="ACN13968.1"/>
    </source>
</evidence>
<dbReference type="InterPro" id="IPR001279">
    <property type="entry name" value="Metallo-B-lactamas"/>
</dbReference>
<dbReference type="PANTHER" id="PTHR42951">
    <property type="entry name" value="METALLO-BETA-LACTAMASE DOMAIN-CONTAINING"/>
    <property type="match status" value="1"/>
</dbReference>
<dbReference type="Gene3D" id="3.60.15.10">
    <property type="entry name" value="Ribonuclease Z/Hydroxyacylglutathione hydrolase-like"/>
    <property type="match status" value="1"/>
</dbReference>
<evidence type="ECO:0000259" key="1">
    <source>
        <dbReference type="SMART" id="SM00849"/>
    </source>
</evidence>
<dbReference type="Proteomes" id="UP000000442">
    <property type="component" value="Chromosome"/>
</dbReference>